<dbReference type="PATRIC" id="fig|1300348.6.peg.1368"/>
<dbReference type="SUPFAM" id="SSF82171">
    <property type="entry name" value="DPP6 N-terminal domain-like"/>
    <property type="match status" value="1"/>
</dbReference>
<dbReference type="InterPro" id="IPR006665">
    <property type="entry name" value="OmpA-like"/>
</dbReference>
<keyword evidence="3" id="KW-0998">Cell outer membrane</keyword>
<dbReference type="InterPro" id="IPR011042">
    <property type="entry name" value="6-blade_b-propeller_TolB-like"/>
</dbReference>
<evidence type="ECO:0000256" key="1">
    <source>
        <dbReference type="ARBA" id="ARBA00004442"/>
    </source>
</evidence>
<feature type="chain" id="PRO_5005833001" evidence="5">
    <location>
        <begin position="18"/>
        <end position="527"/>
    </location>
</feature>
<evidence type="ECO:0000256" key="5">
    <source>
        <dbReference type="SAM" id="SignalP"/>
    </source>
</evidence>
<dbReference type="EMBL" id="FNUE01000001">
    <property type="protein sequence ID" value="SEE02458.1"/>
    <property type="molecule type" value="Genomic_DNA"/>
</dbReference>
<dbReference type="Gene3D" id="2.60.40.1120">
    <property type="entry name" value="Carboxypeptidase-like, regulatory domain"/>
    <property type="match status" value="1"/>
</dbReference>
<dbReference type="AlphaFoldDB" id="A0A0M9CGP8"/>
<dbReference type="Pfam" id="PF07676">
    <property type="entry name" value="PD40"/>
    <property type="match status" value="2"/>
</dbReference>
<keyword evidence="2 4" id="KW-0472">Membrane</keyword>
<dbReference type="STRING" id="1300348.I602_1369"/>
<dbReference type="InterPro" id="IPR050330">
    <property type="entry name" value="Bact_OuterMem_StrucFunc"/>
</dbReference>
<evidence type="ECO:0000313" key="9">
    <source>
        <dbReference type="Proteomes" id="UP000037716"/>
    </source>
</evidence>
<dbReference type="Proteomes" id="UP000183071">
    <property type="component" value="Unassembled WGS sequence"/>
</dbReference>
<evidence type="ECO:0000256" key="4">
    <source>
        <dbReference type="PROSITE-ProRule" id="PRU00473"/>
    </source>
</evidence>
<dbReference type="InterPro" id="IPR036737">
    <property type="entry name" value="OmpA-like_sf"/>
</dbReference>
<evidence type="ECO:0000313" key="10">
    <source>
        <dbReference type="Proteomes" id="UP000183071"/>
    </source>
</evidence>
<dbReference type="SUPFAM" id="SSF103088">
    <property type="entry name" value="OmpA-like"/>
    <property type="match status" value="1"/>
</dbReference>
<dbReference type="InterPro" id="IPR006664">
    <property type="entry name" value="OMP_bac"/>
</dbReference>
<dbReference type="RefSeq" id="WP_053973957.1">
    <property type="nucleotide sequence ID" value="NZ_FNUE01000001.1"/>
</dbReference>
<keyword evidence="10" id="KW-1185">Reference proteome</keyword>
<evidence type="ECO:0000256" key="2">
    <source>
        <dbReference type="ARBA" id="ARBA00023136"/>
    </source>
</evidence>
<proteinExistence type="predicted"/>
<evidence type="ECO:0000313" key="7">
    <source>
        <dbReference type="EMBL" id="KOY51809.1"/>
    </source>
</evidence>
<dbReference type="Proteomes" id="UP000037716">
    <property type="component" value="Unassembled WGS sequence"/>
</dbReference>
<protein>
    <submittedName>
        <fullName evidence="7">OmpA family protein</fullName>
    </submittedName>
    <submittedName>
        <fullName evidence="8">WD40-like Beta Propeller Repeat</fullName>
    </submittedName>
</protein>
<reference evidence="8 10" key="2">
    <citation type="submission" date="2016-10" db="EMBL/GenBank/DDBJ databases">
        <authorList>
            <person name="Varghese N."/>
            <person name="Submissions S."/>
        </authorList>
    </citation>
    <scope>NUCLEOTIDE SEQUENCE [LARGE SCALE GENOMIC DNA]</scope>
    <source>
        <strain evidence="8 10">DSW-5</strain>
    </source>
</reference>
<dbReference type="PANTHER" id="PTHR30329:SF21">
    <property type="entry name" value="LIPOPROTEIN YIAD-RELATED"/>
    <property type="match status" value="1"/>
</dbReference>
<dbReference type="SUPFAM" id="SSF49464">
    <property type="entry name" value="Carboxypeptidase regulatory domain-like"/>
    <property type="match status" value="1"/>
</dbReference>
<name>A0A0M9CGP8_9FLAO</name>
<dbReference type="GO" id="GO:0009279">
    <property type="term" value="C:cell outer membrane"/>
    <property type="evidence" value="ECO:0007669"/>
    <property type="project" value="UniProtKB-SubCell"/>
</dbReference>
<evidence type="ECO:0000256" key="3">
    <source>
        <dbReference type="ARBA" id="ARBA00023237"/>
    </source>
</evidence>
<dbReference type="EMBL" id="LGBR01000001">
    <property type="protein sequence ID" value="KOY51809.1"/>
    <property type="molecule type" value="Genomic_DNA"/>
</dbReference>
<feature type="signal peptide" evidence="5">
    <location>
        <begin position="1"/>
        <end position="17"/>
    </location>
</feature>
<dbReference type="Pfam" id="PF00691">
    <property type="entry name" value="OmpA"/>
    <property type="match status" value="1"/>
</dbReference>
<dbReference type="InterPro" id="IPR011659">
    <property type="entry name" value="WD40"/>
</dbReference>
<organism evidence="7 9">
    <name type="scientific">Polaribacter dokdonensis DSW-5</name>
    <dbReference type="NCBI Taxonomy" id="1300348"/>
    <lineage>
        <taxon>Bacteria</taxon>
        <taxon>Pseudomonadati</taxon>
        <taxon>Bacteroidota</taxon>
        <taxon>Flavobacteriia</taxon>
        <taxon>Flavobacteriales</taxon>
        <taxon>Flavobacteriaceae</taxon>
    </lineage>
</organism>
<evidence type="ECO:0000259" key="6">
    <source>
        <dbReference type="PROSITE" id="PS51123"/>
    </source>
</evidence>
<dbReference type="Gene3D" id="2.120.10.30">
    <property type="entry name" value="TolB, C-terminal domain"/>
    <property type="match status" value="1"/>
</dbReference>
<feature type="domain" description="OmpA-like" evidence="6">
    <location>
        <begin position="401"/>
        <end position="523"/>
    </location>
</feature>
<comment type="caution">
    <text evidence="7">The sequence shown here is derived from an EMBL/GenBank/DDBJ whole genome shotgun (WGS) entry which is preliminary data.</text>
</comment>
<dbReference type="PANTHER" id="PTHR30329">
    <property type="entry name" value="STATOR ELEMENT OF FLAGELLAR MOTOR COMPLEX"/>
    <property type="match status" value="1"/>
</dbReference>
<comment type="subcellular location">
    <subcellularLocation>
        <location evidence="1">Cell outer membrane</location>
    </subcellularLocation>
</comment>
<dbReference type="Gene3D" id="3.30.1330.60">
    <property type="entry name" value="OmpA-like domain"/>
    <property type="match status" value="1"/>
</dbReference>
<dbReference type="CDD" id="cd07185">
    <property type="entry name" value="OmpA_C-like"/>
    <property type="match status" value="1"/>
</dbReference>
<dbReference type="OrthoDB" id="9809364at2"/>
<keyword evidence="5" id="KW-0732">Signal</keyword>
<dbReference type="PROSITE" id="PS51123">
    <property type="entry name" value="OMPA_2"/>
    <property type="match status" value="1"/>
</dbReference>
<dbReference type="PRINTS" id="PR01021">
    <property type="entry name" value="OMPADOMAIN"/>
</dbReference>
<reference evidence="7 9" key="1">
    <citation type="submission" date="2015-07" db="EMBL/GenBank/DDBJ databases">
        <title>Genome of Polaribacter dokdonenesis DSW-5, isolated from seawater off Dokdo in Korea.</title>
        <authorList>
            <person name="Yoon K."/>
            <person name="Song J.Y."/>
            <person name="Kim J.F."/>
        </authorList>
    </citation>
    <scope>NUCLEOTIDE SEQUENCE [LARGE SCALE GENOMIC DNA]</scope>
    <source>
        <strain evidence="7 9">DSW-5</strain>
    </source>
</reference>
<dbReference type="InterPro" id="IPR008969">
    <property type="entry name" value="CarboxyPept-like_regulatory"/>
</dbReference>
<evidence type="ECO:0000313" key="8">
    <source>
        <dbReference type="EMBL" id="SEE02458.1"/>
    </source>
</evidence>
<accession>A0A0M9CGP8</accession>
<gene>
    <name evidence="7" type="ORF">I602_1369</name>
    <name evidence="8" type="ORF">SAMN05444353_0401</name>
</gene>
<sequence length="527" mass="60198">MKKILLPFLFLTLSLFAQEENYTIKNLAINKKYQDFGVSFYNDTTAVFASARKSVFMKRVWSGNHEPFLRLYQGTISADGEIVNPTKFGHQLDTKYHESNLTFSNDLKTVYFDRNNYFHKEYRTNEEGVNLIQIYKATINEEGKWVAVERLPFNSDEFSSGHPILNADNTKLYFISDRPDSYGETDIYVVDIKGDGSYGEPKNLGTSVNTSKKEMFPFVDDNNMLYFSSNGYTSGKGGLDIYATKLNKQGDYYKPQNLGFPINSNKDDFALVKQKGKNTGYFSSNREGGKGDDDIYAITEITAPFFECKETIKGIVLNSKNNNSIAKAEVKLYYNNKELAAVITDMQGRFTFNLDCELNYKLEASKENFHQTFKEVSTSKANFIEVDLELEPIKNDHFITVRDQVMLNIPPIYFDLAKATIKETSAKELQMVVDLMNKYPEIIVQIRAHSDSRGNDNFNLRLSDRRAKATVNWILDKGIAKNRIFGIGFGEEDIINECTNGVTCSEEKHLQNRRTEFVILNPFTVGK</sequence>